<keyword evidence="1" id="KW-0175">Coiled coil</keyword>
<dbReference type="Pfam" id="PF09419">
    <property type="entry name" value="PGP_phosphatase"/>
    <property type="match status" value="1"/>
</dbReference>
<proteinExistence type="predicted"/>
<protein>
    <submittedName>
        <fullName evidence="5">Uncharacterized protein</fullName>
    </submittedName>
</protein>
<keyword evidence="3" id="KW-0812">Transmembrane</keyword>
<name>A0AAN6GM92_9BASI</name>
<keyword evidence="3" id="KW-0472">Membrane</keyword>
<organism evidence="5 6">
    <name type="scientific">Tilletia horrida</name>
    <dbReference type="NCBI Taxonomy" id="155126"/>
    <lineage>
        <taxon>Eukaryota</taxon>
        <taxon>Fungi</taxon>
        <taxon>Dikarya</taxon>
        <taxon>Basidiomycota</taxon>
        <taxon>Ustilaginomycotina</taxon>
        <taxon>Exobasidiomycetes</taxon>
        <taxon>Tilletiales</taxon>
        <taxon>Tilletiaceae</taxon>
        <taxon>Tilletia</taxon>
    </lineage>
</organism>
<evidence type="ECO:0000256" key="2">
    <source>
        <dbReference type="SAM" id="MobiDB-lite"/>
    </source>
</evidence>
<feature type="region of interest" description="Disordered" evidence="2">
    <location>
        <begin position="344"/>
        <end position="365"/>
    </location>
</feature>
<evidence type="ECO:0000256" key="3">
    <source>
        <dbReference type="SAM" id="Phobius"/>
    </source>
</evidence>
<feature type="chain" id="PRO_5042840173" evidence="4">
    <location>
        <begin position="21"/>
        <end position="479"/>
    </location>
</feature>
<gene>
    <name evidence="5" type="ORF">OC846_004691</name>
</gene>
<evidence type="ECO:0000313" key="5">
    <source>
        <dbReference type="EMBL" id="KAK0547868.1"/>
    </source>
</evidence>
<dbReference type="EMBL" id="JAPDMZ010000150">
    <property type="protein sequence ID" value="KAK0547868.1"/>
    <property type="molecule type" value="Genomic_DNA"/>
</dbReference>
<dbReference type="GO" id="GO:0008962">
    <property type="term" value="F:phosphatidylglycerophosphatase activity"/>
    <property type="evidence" value="ECO:0007669"/>
    <property type="project" value="InterPro"/>
</dbReference>
<dbReference type="AlphaFoldDB" id="A0AAN6GM92"/>
<feature type="coiled-coil region" evidence="1">
    <location>
        <begin position="430"/>
        <end position="478"/>
    </location>
</feature>
<feature type="region of interest" description="Disordered" evidence="2">
    <location>
        <begin position="301"/>
        <end position="326"/>
    </location>
</feature>
<evidence type="ECO:0000256" key="1">
    <source>
        <dbReference type="SAM" id="Coils"/>
    </source>
</evidence>
<keyword evidence="4" id="KW-0732">Signal</keyword>
<feature type="signal peptide" evidence="4">
    <location>
        <begin position="1"/>
        <end position="20"/>
    </location>
</feature>
<feature type="transmembrane region" description="Helical" evidence="3">
    <location>
        <begin position="375"/>
        <end position="394"/>
    </location>
</feature>
<dbReference type="InterPro" id="IPR027706">
    <property type="entry name" value="PGP_Pase"/>
</dbReference>
<sequence length="479" mass="51794">MPNWAGIRAAMSLSYRPALALPHLAVPTIAHLDWPALKAAGVRALVFDKDNCITRPLAFQLEPKIQPAFKQAVATFGLSRILVVSNSAGSSSDTDGLGAERLSRALGGVPVLCHPHKKPALGCARSVIDHFERVQAGLIQIQERREGANEGVSRNEEATLRSGFEGAIAVIGDRTLTDVAFAHRIGDELLRRRGRGSGCRGGRAWFNPLASASSPLSNSTSSSSSSTVSAANLLMTDSPPIHSPIAASSSSALTPFITRQHPGVAILTTRIWEREGILNDFMRFLERRIVASLVRSGLEPGQRGWRRTARHPNLSASAKSTVGLPTASRDRARATIGYQIRTYSTSASNGDNHDQKTSGETAKGTTGLKMDYSKLTIALIGFFIVVPISVYGGARLKAWSSENELLDRADEVEGADAVAVEAVQLAKESKASEEASRRAKLKRLAELRNEEYLMLREKEEVEAKMARLRQRQNSAVTET</sequence>
<dbReference type="Proteomes" id="UP001176517">
    <property type="component" value="Unassembled WGS sequence"/>
</dbReference>
<reference evidence="5" key="1">
    <citation type="journal article" date="2023" name="PhytoFront">
        <title>Draft Genome Resources of Seven Strains of Tilletia horrida, Causal Agent of Kernel Smut of Rice.</title>
        <authorList>
            <person name="Khanal S."/>
            <person name="Antony Babu S."/>
            <person name="Zhou X.G."/>
        </authorList>
    </citation>
    <scope>NUCLEOTIDE SEQUENCE</scope>
    <source>
        <strain evidence="5">TX6</strain>
    </source>
</reference>
<evidence type="ECO:0000313" key="6">
    <source>
        <dbReference type="Proteomes" id="UP001176517"/>
    </source>
</evidence>
<evidence type="ECO:0000256" key="4">
    <source>
        <dbReference type="SAM" id="SignalP"/>
    </source>
</evidence>
<keyword evidence="3" id="KW-1133">Transmembrane helix</keyword>
<comment type="caution">
    <text evidence="5">The sequence shown here is derived from an EMBL/GenBank/DDBJ whole genome shotgun (WGS) entry which is preliminary data.</text>
</comment>
<accession>A0AAN6GM92</accession>
<keyword evidence="6" id="KW-1185">Reference proteome</keyword>